<sequence>MRGRNQGVDNDQHPPRIVPLQPDAIWGFFCSSYMATHNGPNYSRNPWAAVHAG</sequence>
<comment type="caution">
    <text evidence="1">The sequence shown here is derived from an EMBL/GenBank/DDBJ whole genome shotgun (WGS) entry which is preliminary data.</text>
</comment>
<dbReference type="Proteomes" id="UP000828390">
    <property type="component" value="Unassembled WGS sequence"/>
</dbReference>
<proteinExistence type="predicted"/>
<accession>A0A9D3YIF3</accession>
<evidence type="ECO:0000313" key="2">
    <source>
        <dbReference type="Proteomes" id="UP000828390"/>
    </source>
</evidence>
<gene>
    <name evidence="1" type="ORF">DPMN_076285</name>
</gene>
<dbReference type="EMBL" id="JAIWYP010000015">
    <property type="protein sequence ID" value="KAH3701302.1"/>
    <property type="molecule type" value="Genomic_DNA"/>
</dbReference>
<reference evidence="1" key="1">
    <citation type="journal article" date="2019" name="bioRxiv">
        <title>The Genome of the Zebra Mussel, Dreissena polymorpha: A Resource for Invasive Species Research.</title>
        <authorList>
            <person name="McCartney M.A."/>
            <person name="Auch B."/>
            <person name="Kono T."/>
            <person name="Mallez S."/>
            <person name="Zhang Y."/>
            <person name="Obille A."/>
            <person name="Becker A."/>
            <person name="Abrahante J.E."/>
            <person name="Garbe J."/>
            <person name="Badalamenti J.P."/>
            <person name="Herman A."/>
            <person name="Mangelson H."/>
            <person name="Liachko I."/>
            <person name="Sullivan S."/>
            <person name="Sone E.D."/>
            <person name="Koren S."/>
            <person name="Silverstein K.A.T."/>
            <person name="Beckman K.B."/>
            <person name="Gohl D.M."/>
        </authorList>
    </citation>
    <scope>NUCLEOTIDE SEQUENCE</scope>
    <source>
        <strain evidence="1">Duluth1</strain>
        <tissue evidence="1">Whole animal</tissue>
    </source>
</reference>
<keyword evidence="2" id="KW-1185">Reference proteome</keyword>
<protein>
    <submittedName>
        <fullName evidence="1">Uncharacterized protein</fullName>
    </submittedName>
</protein>
<reference evidence="1" key="2">
    <citation type="submission" date="2020-11" db="EMBL/GenBank/DDBJ databases">
        <authorList>
            <person name="McCartney M.A."/>
            <person name="Auch B."/>
            <person name="Kono T."/>
            <person name="Mallez S."/>
            <person name="Becker A."/>
            <person name="Gohl D.M."/>
            <person name="Silverstein K.A.T."/>
            <person name="Koren S."/>
            <person name="Bechman K.B."/>
            <person name="Herman A."/>
            <person name="Abrahante J.E."/>
            <person name="Garbe J."/>
        </authorList>
    </citation>
    <scope>NUCLEOTIDE SEQUENCE</scope>
    <source>
        <strain evidence="1">Duluth1</strain>
        <tissue evidence="1">Whole animal</tissue>
    </source>
</reference>
<evidence type="ECO:0000313" key="1">
    <source>
        <dbReference type="EMBL" id="KAH3701302.1"/>
    </source>
</evidence>
<organism evidence="1 2">
    <name type="scientific">Dreissena polymorpha</name>
    <name type="common">Zebra mussel</name>
    <name type="synonym">Mytilus polymorpha</name>
    <dbReference type="NCBI Taxonomy" id="45954"/>
    <lineage>
        <taxon>Eukaryota</taxon>
        <taxon>Metazoa</taxon>
        <taxon>Spiralia</taxon>
        <taxon>Lophotrochozoa</taxon>
        <taxon>Mollusca</taxon>
        <taxon>Bivalvia</taxon>
        <taxon>Autobranchia</taxon>
        <taxon>Heteroconchia</taxon>
        <taxon>Euheterodonta</taxon>
        <taxon>Imparidentia</taxon>
        <taxon>Neoheterodontei</taxon>
        <taxon>Myida</taxon>
        <taxon>Dreissenoidea</taxon>
        <taxon>Dreissenidae</taxon>
        <taxon>Dreissena</taxon>
    </lineage>
</organism>
<name>A0A9D3YIF3_DREPO</name>
<dbReference type="AlphaFoldDB" id="A0A9D3YIF3"/>